<comment type="caution">
    <text evidence="2">The sequence shown here is derived from an EMBL/GenBank/DDBJ whole genome shotgun (WGS) entry which is preliminary data.</text>
</comment>
<proteinExistence type="predicted"/>
<feature type="region of interest" description="Disordered" evidence="1">
    <location>
        <begin position="30"/>
        <end position="51"/>
    </location>
</feature>
<dbReference type="Proteomes" id="UP000295264">
    <property type="component" value="Unassembled WGS sequence"/>
</dbReference>
<reference evidence="2 3" key="1">
    <citation type="journal article" date="2018" name="Genomics">
        <title>Molecular footprints of inshore aquatic adaptation in Indo-Pacific humpback dolphin (Sousa chinensis).</title>
        <authorList>
            <person name="Ming Y."/>
            <person name="Jian J."/>
            <person name="Yu F."/>
            <person name="Yu X."/>
            <person name="Wang J."/>
            <person name="Liu W."/>
        </authorList>
    </citation>
    <scope>NUCLEOTIDE SEQUENCE [LARGE SCALE GENOMIC DNA]</scope>
    <source>
        <strain evidence="2">MY-2018</strain>
        <tissue evidence="2">Skin</tissue>
    </source>
</reference>
<evidence type="ECO:0000256" key="1">
    <source>
        <dbReference type="SAM" id="MobiDB-lite"/>
    </source>
</evidence>
<accession>A0A484GVV4</accession>
<sequence>NSVSTSDILFLEDAGNNAEVDESLFQEMDDLGLEGDPDCSPADGRGTRPTN</sequence>
<organism evidence="2 3">
    <name type="scientific">Sousa chinensis</name>
    <name type="common">Indo-pacific humpbacked dolphin</name>
    <name type="synonym">Steno chinensis</name>
    <dbReference type="NCBI Taxonomy" id="103600"/>
    <lineage>
        <taxon>Eukaryota</taxon>
        <taxon>Metazoa</taxon>
        <taxon>Chordata</taxon>
        <taxon>Craniata</taxon>
        <taxon>Vertebrata</taxon>
        <taxon>Euteleostomi</taxon>
        <taxon>Mammalia</taxon>
        <taxon>Eutheria</taxon>
        <taxon>Laurasiatheria</taxon>
        <taxon>Artiodactyla</taxon>
        <taxon>Whippomorpha</taxon>
        <taxon>Cetacea</taxon>
        <taxon>Odontoceti</taxon>
        <taxon>Delphinidae</taxon>
        <taxon>Sousa</taxon>
    </lineage>
</organism>
<evidence type="ECO:0000313" key="3">
    <source>
        <dbReference type="Proteomes" id="UP000295264"/>
    </source>
</evidence>
<feature type="non-terminal residue" evidence="2">
    <location>
        <position position="1"/>
    </location>
</feature>
<name>A0A484GVV4_SOUCH</name>
<dbReference type="EMBL" id="QWLN02004155">
    <property type="protein sequence ID" value="TEA39306.1"/>
    <property type="molecule type" value="Genomic_DNA"/>
</dbReference>
<dbReference type="AlphaFoldDB" id="A0A484GVV4"/>
<evidence type="ECO:0000313" key="2">
    <source>
        <dbReference type="EMBL" id="TEA39306.1"/>
    </source>
</evidence>
<gene>
    <name evidence="2" type="ORF">DBR06_SOUSAS2110057</name>
</gene>
<feature type="non-terminal residue" evidence="2">
    <location>
        <position position="51"/>
    </location>
</feature>
<protein>
    <submittedName>
        <fullName evidence="2">Uncharacterized protein</fullName>
    </submittedName>
</protein>
<keyword evidence="3" id="KW-1185">Reference proteome</keyword>